<evidence type="ECO:0000256" key="3">
    <source>
        <dbReference type="ARBA" id="ARBA00005062"/>
    </source>
</evidence>
<feature type="binding site" evidence="19">
    <location>
        <position position="106"/>
    </location>
    <ligand>
        <name>NADPH</name>
        <dbReference type="ChEBI" id="CHEBI:57783"/>
    </ligand>
</feature>
<dbReference type="UniPathway" id="UPA00051">
    <property type="reaction ID" value="UER00465"/>
</dbReference>
<sequence>MSDEKPIGVAVLGLGNVGSEVVRIINESATDLAARIGAPLEVRGIGVRKVSGDRGVPKALLTDDIVELVSRDDVDIVVELMGPVKPARKAILAALEQGKSVVTANKALMAQSTGELAQAAEKVRVDLYFEAAVAGAIPVIRPLTQSLAGDTVVRVAGIVNGTTNYILSEMDSTGADYTSALADASALGYAEADPTADVEGYDAAAKAAILASIAFHTRVTADDVYREGITKVSAADFESARALGCTIKLLAICERLTTDEGKQRVSARVYPALVPLTHPLAAVNGAFNAVVVEAEAAGRLMFYGQGAGGAPTASAVMGDVVMAARNRVQGGRGPRESKYAKLPIAPIGFIPTRYYVNMNVSDKPGVLSAVAAEFSKREVSIAEVRQEGMVDEEGQPCGARIVVVTHQATDAALSETVEALADLDAVQTINSVLRMEGTNA</sequence>
<dbReference type="PROSITE" id="PS51671">
    <property type="entry name" value="ACT"/>
    <property type="match status" value="1"/>
</dbReference>
<gene>
    <name evidence="23" type="ORF">A5792_19565</name>
</gene>
<dbReference type="STRING" id="43304.GCA_001403655_04493"/>
<dbReference type="InterPro" id="IPR016204">
    <property type="entry name" value="HDH"/>
</dbReference>
<feature type="domain" description="ACT" evidence="22">
    <location>
        <begin position="355"/>
        <end position="434"/>
    </location>
</feature>
<dbReference type="Proteomes" id="UP000093902">
    <property type="component" value="Unassembled WGS sequence"/>
</dbReference>
<accession>A0A1A0R6V6</accession>
<evidence type="ECO:0000256" key="12">
    <source>
        <dbReference type="ARBA" id="ARBA00023027"/>
    </source>
</evidence>
<keyword evidence="12" id="KW-0520">NAD</keyword>
<dbReference type="PROSITE" id="PS01042">
    <property type="entry name" value="HOMOSER_DHGENASE"/>
    <property type="match status" value="1"/>
</dbReference>
<evidence type="ECO:0000256" key="5">
    <source>
        <dbReference type="ARBA" id="ARBA00013213"/>
    </source>
</evidence>
<feature type="binding site" evidence="19">
    <location>
        <position position="191"/>
    </location>
    <ligand>
        <name>L-homoserine</name>
        <dbReference type="ChEBI" id="CHEBI:57476"/>
    </ligand>
</feature>
<dbReference type="GO" id="GO:0046872">
    <property type="term" value="F:metal ion binding"/>
    <property type="evidence" value="ECO:0007669"/>
    <property type="project" value="UniProtKB-KW"/>
</dbReference>
<dbReference type="InterPro" id="IPR045865">
    <property type="entry name" value="ACT-like_dom_sf"/>
</dbReference>
<dbReference type="Gene3D" id="3.30.360.10">
    <property type="entry name" value="Dihydrodipicolinate Reductase, domain 2"/>
    <property type="match status" value="1"/>
</dbReference>
<dbReference type="RefSeq" id="WP_064932370.1">
    <property type="nucleotide sequence ID" value="NZ_LZSO01000025.1"/>
</dbReference>
<reference evidence="24" key="1">
    <citation type="submission" date="2016-06" db="EMBL/GenBank/DDBJ databases">
        <authorList>
            <person name="Sutton G."/>
            <person name="Brinkac L."/>
            <person name="Sanka R."/>
            <person name="Adams M."/>
            <person name="Lau E."/>
            <person name="Mehaffy C."/>
            <person name="Tameris M."/>
            <person name="Hatherill M."/>
            <person name="Hanekom W."/>
            <person name="Mahomed H."/>
            <person name="Mcshane H."/>
        </authorList>
    </citation>
    <scope>NUCLEOTIDE SEQUENCE [LARGE SCALE GENOMIC DNA]</scope>
    <source>
        <strain evidence="24">852002-51209_SCH5440388</strain>
    </source>
</reference>
<evidence type="ECO:0000256" key="8">
    <source>
        <dbReference type="ARBA" id="ARBA00022697"/>
    </source>
</evidence>
<comment type="similarity">
    <text evidence="4 21">Belongs to the homoserine dehydrogenase family.</text>
</comment>
<keyword evidence="8 20" id="KW-0791">Threonine biosynthesis</keyword>
<keyword evidence="10 19" id="KW-0521">NADP</keyword>
<evidence type="ECO:0000259" key="22">
    <source>
        <dbReference type="PROSITE" id="PS51671"/>
    </source>
</evidence>
<keyword evidence="7 20" id="KW-0028">Amino-acid biosynthesis</keyword>
<evidence type="ECO:0000256" key="6">
    <source>
        <dbReference type="ARBA" id="ARBA00013376"/>
    </source>
</evidence>
<comment type="pathway">
    <text evidence="3 20">Amino-acid biosynthesis; L-methionine biosynthesis via de novo pathway; L-homoserine from L-aspartate: step 3/3.</text>
</comment>
<dbReference type="InterPro" id="IPR019811">
    <property type="entry name" value="HDH_CS"/>
</dbReference>
<evidence type="ECO:0000256" key="17">
    <source>
        <dbReference type="ARBA" id="ARBA00049031"/>
    </source>
</evidence>
<evidence type="ECO:0000256" key="13">
    <source>
        <dbReference type="ARBA" id="ARBA00023053"/>
    </source>
</evidence>
<dbReference type="AlphaFoldDB" id="A0A1A0R6V6"/>
<comment type="catalytic activity">
    <reaction evidence="16">
        <text>L-homoserine + NADP(+) = L-aspartate 4-semialdehyde + NADPH + H(+)</text>
        <dbReference type="Rhea" id="RHEA:15761"/>
        <dbReference type="ChEBI" id="CHEBI:15378"/>
        <dbReference type="ChEBI" id="CHEBI:57476"/>
        <dbReference type="ChEBI" id="CHEBI:57783"/>
        <dbReference type="ChEBI" id="CHEBI:58349"/>
        <dbReference type="ChEBI" id="CHEBI:537519"/>
        <dbReference type="EC" id="1.1.1.3"/>
    </reaction>
    <physiologicalReaction direction="right-to-left" evidence="16">
        <dbReference type="Rhea" id="RHEA:15763"/>
    </physiologicalReaction>
</comment>
<dbReference type="PANTHER" id="PTHR43331:SF1">
    <property type="entry name" value="HOMOSERINE DEHYDROGENASE"/>
    <property type="match status" value="1"/>
</dbReference>
<feature type="binding site" evidence="19">
    <location>
        <begin position="12"/>
        <end position="19"/>
    </location>
    <ligand>
        <name>NADP(+)</name>
        <dbReference type="ChEBI" id="CHEBI:58349"/>
    </ligand>
</feature>
<protein>
    <recommendedName>
        <fullName evidence="6 20">Homoserine dehydrogenase</fullName>
        <ecNumber evidence="5 20">1.1.1.3</ecNumber>
    </recommendedName>
</protein>
<dbReference type="Pfam" id="PF03447">
    <property type="entry name" value="NAD_binding_3"/>
    <property type="match status" value="1"/>
</dbReference>
<evidence type="ECO:0000256" key="7">
    <source>
        <dbReference type="ARBA" id="ARBA00022605"/>
    </source>
</evidence>
<dbReference type="GO" id="GO:0050661">
    <property type="term" value="F:NADP binding"/>
    <property type="evidence" value="ECO:0007669"/>
    <property type="project" value="InterPro"/>
</dbReference>
<feature type="active site" description="Proton donor" evidence="18">
    <location>
        <position position="206"/>
    </location>
</feature>
<dbReference type="SUPFAM" id="SSF55347">
    <property type="entry name" value="Glyceraldehyde-3-phosphate dehydrogenase-like, C-terminal domain"/>
    <property type="match status" value="1"/>
</dbReference>
<dbReference type="GO" id="GO:0009088">
    <property type="term" value="P:threonine biosynthetic process"/>
    <property type="evidence" value="ECO:0007669"/>
    <property type="project" value="UniProtKB-UniPathway"/>
</dbReference>
<dbReference type="InterPro" id="IPR036291">
    <property type="entry name" value="NAD(P)-bd_dom_sf"/>
</dbReference>
<evidence type="ECO:0000313" key="24">
    <source>
        <dbReference type="Proteomes" id="UP000093902"/>
    </source>
</evidence>
<dbReference type="NCBIfam" id="NF004976">
    <property type="entry name" value="PRK06349.1"/>
    <property type="match status" value="1"/>
</dbReference>
<dbReference type="CDD" id="cd04881">
    <property type="entry name" value="ACT_HSDH-Hom"/>
    <property type="match status" value="1"/>
</dbReference>
<comment type="caution">
    <text evidence="23">The sequence shown here is derived from an EMBL/GenBank/DDBJ whole genome shotgun (WGS) entry which is preliminary data.</text>
</comment>
<dbReference type="Gene3D" id="3.40.50.720">
    <property type="entry name" value="NAD(P)-binding Rossmann-like Domain"/>
    <property type="match status" value="1"/>
</dbReference>
<evidence type="ECO:0000256" key="14">
    <source>
        <dbReference type="ARBA" id="ARBA00023167"/>
    </source>
</evidence>
<evidence type="ECO:0000256" key="15">
    <source>
        <dbReference type="ARBA" id="ARBA00044930"/>
    </source>
</evidence>
<keyword evidence="13" id="KW-0915">Sodium</keyword>
<evidence type="ECO:0000256" key="20">
    <source>
        <dbReference type="RuleBase" id="RU000579"/>
    </source>
</evidence>
<dbReference type="GO" id="GO:0009086">
    <property type="term" value="P:methionine biosynthetic process"/>
    <property type="evidence" value="ECO:0007669"/>
    <property type="project" value="UniProtKB-KW"/>
</dbReference>
<dbReference type="SUPFAM" id="SSF55021">
    <property type="entry name" value="ACT-like"/>
    <property type="match status" value="1"/>
</dbReference>
<dbReference type="FunFam" id="3.40.50.720:FF:000062">
    <property type="entry name" value="Homoserine dehydrogenase"/>
    <property type="match status" value="1"/>
</dbReference>
<dbReference type="PIRSF" id="PIRSF000098">
    <property type="entry name" value="Homoser_dehydrog"/>
    <property type="match status" value="1"/>
</dbReference>
<evidence type="ECO:0000256" key="16">
    <source>
        <dbReference type="ARBA" id="ARBA00048841"/>
    </source>
</evidence>
<dbReference type="Pfam" id="PF00742">
    <property type="entry name" value="Homoserine_dh"/>
    <property type="match status" value="1"/>
</dbReference>
<comment type="catalytic activity">
    <reaction evidence="17">
        <text>L-homoserine + NAD(+) = L-aspartate 4-semialdehyde + NADH + H(+)</text>
        <dbReference type="Rhea" id="RHEA:15757"/>
        <dbReference type="ChEBI" id="CHEBI:15378"/>
        <dbReference type="ChEBI" id="CHEBI:57476"/>
        <dbReference type="ChEBI" id="CHEBI:57540"/>
        <dbReference type="ChEBI" id="CHEBI:57945"/>
        <dbReference type="ChEBI" id="CHEBI:537519"/>
        <dbReference type="EC" id="1.1.1.3"/>
    </reaction>
    <physiologicalReaction direction="right-to-left" evidence="17">
        <dbReference type="Rhea" id="RHEA:15759"/>
    </physiologicalReaction>
</comment>
<keyword evidence="14 20" id="KW-0486">Methionine biosynthesis</keyword>
<dbReference type="GO" id="GO:0004412">
    <property type="term" value="F:homoserine dehydrogenase activity"/>
    <property type="evidence" value="ECO:0007669"/>
    <property type="project" value="UniProtKB-EC"/>
</dbReference>
<comment type="pathway">
    <text evidence="2 20">Amino-acid biosynthesis; L-threonine biosynthesis; L-threonine from L-aspartate: step 3/5.</text>
</comment>
<proteinExistence type="inferred from homology"/>
<dbReference type="Pfam" id="PF01842">
    <property type="entry name" value="ACT"/>
    <property type="match status" value="1"/>
</dbReference>
<evidence type="ECO:0000256" key="21">
    <source>
        <dbReference type="RuleBase" id="RU004171"/>
    </source>
</evidence>
<dbReference type="FunFam" id="3.30.360.10:FF:000005">
    <property type="entry name" value="Homoserine dehydrogenase"/>
    <property type="match status" value="1"/>
</dbReference>
<evidence type="ECO:0000256" key="11">
    <source>
        <dbReference type="ARBA" id="ARBA00023002"/>
    </source>
</evidence>
<evidence type="ECO:0000256" key="18">
    <source>
        <dbReference type="PIRSR" id="PIRSR000098-1"/>
    </source>
</evidence>
<dbReference type="SUPFAM" id="SSF51735">
    <property type="entry name" value="NAD(P)-binding Rossmann-fold domains"/>
    <property type="match status" value="1"/>
</dbReference>
<keyword evidence="9" id="KW-0479">Metal-binding</keyword>
<evidence type="ECO:0000256" key="2">
    <source>
        <dbReference type="ARBA" id="ARBA00005056"/>
    </source>
</evidence>
<name>A0A1A0R6V6_MYCPR</name>
<dbReference type="Gene3D" id="3.30.70.260">
    <property type="match status" value="1"/>
</dbReference>
<dbReference type="InterPro" id="IPR002912">
    <property type="entry name" value="ACT_dom"/>
</dbReference>
<comment type="function">
    <text evidence="15">Catalyzes the conversion of L-aspartate-beta-semialdehyde (L-Asa) to L-homoserine (L-Hse), the third step in the biosynthesis of threonine and methionine from aspartate.</text>
</comment>
<evidence type="ECO:0000313" key="23">
    <source>
        <dbReference type="EMBL" id="OBB29489.1"/>
    </source>
</evidence>
<comment type="cofactor">
    <cofactor evidence="1">
        <name>a metal cation</name>
        <dbReference type="ChEBI" id="CHEBI:25213"/>
    </cofactor>
</comment>
<dbReference type="OrthoDB" id="9808167at2"/>
<dbReference type="PANTHER" id="PTHR43331">
    <property type="entry name" value="HOMOSERINE DEHYDROGENASE"/>
    <property type="match status" value="1"/>
</dbReference>
<evidence type="ECO:0000256" key="1">
    <source>
        <dbReference type="ARBA" id="ARBA00001920"/>
    </source>
</evidence>
<dbReference type="EMBL" id="LZSO01000025">
    <property type="protein sequence ID" value="OBB29489.1"/>
    <property type="molecule type" value="Genomic_DNA"/>
</dbReference>
<keyword evidence="11 20" id="KW-0560">Oxidoreductase</keyword>
<dbReference type="EC" id="1.1.1.3" evidence="5 20"/>
<evidence type="ECO:0000256" key="10">
    <source>
        <dbReference type="ARBA" id="ARBA00022857"/>
    </source>
</evidence>
<evidence type="ECO:0000256" key="4">
    <source>
        <dbReference type="ARBA" id="ARBA00006753"/>
    </source>
</evidence>
<organism evidence="23 24">
    <name type="scientific">Mycolicibacterium peregrinum</name>
    <name type="common">Mycobacterium peregrinum</name>
    <dbReference type="NCBI Taxonomy" id="43304"/>
    <lineage>
        <taxon>Bacteria</taxon>
        <taxon>Bacillati</taxon>
        <taxon>Actinomycetota</taxon>
        <taxon>Actinomycetes</taxon>
        <taxon>Mycobacteriales</taxon>
        <taxon>Mycobacteriaceae</taxon>
        <taxon>Mycolicibacterium</taxon>
    </lineage>
</organism>
<dbReference type="UniPathway" id="UPA00050">
    <property type="reaction ID" value="UER00063"/>
</dbReference>
<evidence type="ECO:0000256" key="9">
    <source>
        <dbReference type="ARBA" id="ARBA00022723"/>
    </source>
</evidence>
<evidence type="ECO:0000256" key="19">
    <source>
        <dbReference type="PIRSR" id="PIRSR000098-2"/>
    </source>
</evidence>
<dbReference type="InterPro" id="IPR005106">
    <property type="entry name" value="Asp/hSer_DH_NAD-bd"/>
</dbReference>
<dbReference type="InterPro" id="IPR001342">
    <property type="entry name" value="HDH_cat"/>
</dbReference>